<keyword evidence="2" id="KW-0472">Membrane</keyword>
<comment type="caution">
    <text evidence="4">The sequence shown here is derived from an EMBL/GenBank/DDBJ whole genome shotgun (WGS) entry which is preliminary data.</text>
</comment>
<evidence type="ECO:0000259" key="3">
    <source>
        <dbReference type="Pfam" id="PF03109"/>
    </source>
</evidence>
<dbReference type="EMBL" id="AYYP01000068">
    <property type="protein sequence ID" value="KRM63208.1"/>
    <property type="molecule type" value="Genomic_DNA"/>
</dbReference>
<dbReference type="OrthoDB" id="9795390at2"/>
<evidence type="ECO:0000256" key="1">
    <source>
        <dbReference type="ARBA" id="ARBA00009670"/>
    </source>
</evidence>
<dbReference type="AlphaFoldDB" id="A0A0R2A7A6"/>
<organism evidence="4 5">
    <name type="scientific">Ligilactobacillus agilis DSM 20509</name>
    <dbReference type="NCBI Taxonomy" id="1423718"/>
    <lineage>
        <taxon>Bacteria</taxon>
        <taxon>Bacillati</taxon>
        <taxon>Bacillota</taxon>
        <taxon>Bacilli</taxon>
        <taxon>Lactobacillales</taxon>
        <taxon>Lactobacillaceae</taxon>
        <taxon>Ligilactobacillus</taxon>
    </lineage>
</organism>
<feature type="domain" description="ABC1 atypical kinase-like" evidence="3">
    <location>
        <begin position="79"/>
        <end position="366"/>
    </location>
</feature>
<dbReference type="Pfam" id="PF03109">
    <property type="entry name" value="ABC1"/>
    <property type="match status" value="1"/>
</dbReference>
<dbReference type="RefSeq" id="WP_056977464.1">
    <property type="nucleotide sequence ID" value="NZ_AYYP01000068.1"/>
</dbReference>
<reference evidence="4 5" key="1">
    <citation type="journal article" date="2015" name="Genome Announc.">
        <title>Expanding the biotechnology potential of lactobacilli through comparative genomics of 213 strains and associated genera.</title>
        <authorList>
            <person name="Sun Z."/>
            <person name="Harris H.M."/>
            <person name="McCann A."/>
            <person name="Guo C."/>
            <person name="Argimon S."/>
            <person name="Zhang W."/>
            <person name="Yang X."/>
            <person name="Jeffery I.B."/>
            <person name="Cooney J.C."/>
            <person name="Kagawa T.F."/>
            <person name="Liu W."/>
            <person name="Song Y."/>
            <person name="Salvetti E."/>
            <person name="Wrobel A."/>
            <person name="Rasinkangas P."/>
            <person name="Parkhill J."/>
            <person name="Rea M.C."/>
            <person name="O'Sullivan O."/>
            <person name="Ritari J."/>
            <person name="Douillard F.P."/>
            <person name="Paul Ross R."/>
            <person name="Yang R."/>
            <person name="Briner A.E."/>
            <person name="Felis G.E."/>
            <person name="de Vos W.M."/>
            <person name="Barrangou R."/>
            <person name="Klaenhammer T.R."/>
            <person name="Caufield P.W."/>
            <person name="Cui Y."/>
            <person name="Zhang H."/>
            <person name="O'Toole P.W."/>
        </authorList>
    </citation>
    <scope>NUCLEOTIDE SEQUENCE [LARGE SCALE GENOMIC DNA]</scope>
    <source>
        <strain evidence="4 5">DSM 20509</strain>
    </source>
</reference>
<gene>
    <name evidence="4" type="ORF">FC14_GL000805</name>
</gene>
<dbReference type="PANTHER" id="PTHR10566">
    <property type="entry name" value="CHAPERONE-ACTIVITY OF BC1 COMPLEX CABC1 -RELATED"/>
    <property type="match status" value="1"/>
</dbReference>
<accession>A0A0R2A7A6</accession>
<proteinExistence type="inferred from homology"/>
<name>A0A0R2A7A6_9LACO</name>
<dbReference type="PANTHER" id="PTHR10566:SF113">
    <property type="entry name" value="PROTEIN ACTIVITY OF BC1 COMPLEX KINASE 7, CHLOROPLASTIC"/>
    <property type="match status" value="1"/>
</dbReference>
<comment type="similarity">
    <text evidence="1">Belongs to the protein kinase superfamily. ADCK protein kinase family.</text>
</comment>
<evidence type="ECO:0000256" key="2">
    <source>
        <dbReference type="SAM" id="Phobius"/>
    </source>
</evidence>
<sequence>MTRPDSSNNLTRGSRRTRLLEIVRVMRNHNVITNFINQRNPREVRLAFQKLGPTFIKAGQLLSTRPDLISPAFIAEMRQLQDNVEVDDFTSVKTTFEEQTGKKLNEVFSFFDETPFASASIGQTHRAILKDGTKVVVKIQHPEVARLIATDLALFRLALRMTKFTPDIGAINPREIFNEIRTSLLNEINTEIEIENGQEFYHYNNNDGIIRVPKVYKQYSAQKVLVNSSMPGKSIKNYLAQPISKDLAVAESQKAERKYLAQVLVNNFLKQVFEDNFFHADPHPGNILFYRLKEGDPNYQENQAKEAFSYEFHGNKVVWAKNQPLPPYRLVYLDFGMMGRLTPSMIDGIAQIVLALNTKDIRQIGQAILAVCNQTGPVDSEDFYEELGLFLTPFMNMGLDQINFPAMLYSVIGLCRKNNLQMKAEVTLLVKAFGSLEGLVSQLDPDLSMMDVARPLGKAYLKRKFNLKTSLEDLSFDTLQSLKATSQLPTKASKFFDVVSSGQTRFSVRYKGQDKLLDRIDHLANRIIIALVLAAIILASSLLVEGSANHPAIYNLGVTGYIVAIVLVALLVLDDLHKRFKKRKRK</sequence>
<evidence type="ECO:0000313" key="5">
    <source>
        <dbReference type="Proteomes" id="UP000051008"/>
    </source>
</evidence>
<dbReference type="SUPFAM" id="SSF56112">
    <property type="entry name" value="Protein kinase-like (PK-like)"/>
    <property type="match status" value="1"/>
</dbReference>
<evidence type="ECO:0000313" key="4">
    <source>
        <dbReference type="EMBL" id="KRM63208.1"/>
    </source>
</evidence>
<dbReference type="InterPro" id="IPR004147">
    <property type="entry name" value="ABC1_dom"/>
</dbReference>
<dbReference type="PATRIC" id="fig|1423718.3.peg.839"/>
<keyword evidence="2" id="KW-0812">Transmembrane</keyword>
<feature type="transmembrane region" description="Helical" evidence="2">
    <location>
        <begin position="556"/>
        <end position="576"/>
    </location>
</feature>
<feature type="transmembrane region" description="Helical" evidence="2">
    <location>
        <begin position="523"/>
        <end position="544"/>
    </location>
</feature>
<dbReference type="CDD" id="cd05121">
    <property type="entry name" value="ABC1_ADCK3-like"/>
    <property type="match status" value="1"/>
</dbReference>
<keyword evidence="4" id="KW-0830">Ubiquinone</keyword>
<dbReference type="Proteomes" id="UP000051008">
    <property type="component" value="Unassembled WGS sequence"/>
</dbReference>
<protein>
    <submittedName>
        <fullName evidence="4">Ubiquinone biosynthesis protein</fullName>
    </submittedName>
</protein>
<dbReference type="InterPro" id="IPR011009">
    <property type="entry name" value="Kinase-like_dom_sf"/>
</dbReference>
<keyword evidence="5" id="KW-1185">Reference proteome</keyword>
<dbReference type="InterPro" id="IPR050154">
    <property type="entry name" value="UbiB_kinase"/>
</dbReference>
<keyword evidence="2" id="KW-1133">Transmembrane helix</keyword>